<keyword evidence="6 11" id="KW-0566">Pantothenate biosynthesis</keyword>
<dbReference type="NCBIfam" id="TIGR00745">
    <property type="entry name" value="apbA_panE"/>
    <property type="match status" value="1"/>
</dbReference>
<dbReference type="EC" id="1.1.1.169" evidence="4 11"/>
<dbReference type="EMBL" id="JACICZ010000002">
    <property type="protein sequence ID" value="MBB3867995.1"/>
    <property type="molecule type" value="Genomic_DNA"/>
</dbReference>
<keyword evidence="15" id="KW-1185">Reference proteome</keyword>
<organism evidence="14 15">
    <name type="scientific">Parageobacillus toebii NBRC 107807</name>
    <dbReference type="NCBI Taxonomy" id="1223503"/>
    <lineage>
        <taxon>Bacteria</taxon>
        <taxon>Bacillati</taxon>
        <taxon>Bacillota</taxon>
        <taxon>Bacilli</taxon>
        <taxon>Bacillales</taxon>
        <taxon>Anoxybacillaceae</taxon>
        <taxon>Parageobacillus</taxon>
    </lineage>
</organism>
<evidence type="ECO:0000313" key="14">
    <source>
        <dbReference type="EMBL" id="MBB3867995.1"/>
    </source>
</evidence>
<dbReference type="InterPro" id="IPR013752">
    <property type="entry name" value="KPA_reductase"/>
</dbReference>
<dbReference type="Pfam" id="PF02558">
    <property type="entry name" value="ApbA"/>
    <property type="match status" value="1"/>
</dbReference>
<evidence type="ECO:0000256" key="10">
    <source>
        <dbReference type="ARBA" id="ARBA00048793"/>
    </source>
</evidence>
<evidence type="ECO:0000259" key="12">
    <source>
        <dbReference type="Pfam" id="PF02558"/>
    </source>
</evidence>
<dbReference type="Gene3D" id="3.40.50.720">
    <property type="entry name" value="NAD(P)-binding Rossmann-like Domain"/>
    <property type="match status" value="1"/>
</dbReference>
<comment type="catalytic activity">
    <reaction evidence="10 11">
        <text>(R)-pantoate + NADP(+) = 2-dehydropantoate + NADPH + H(+)</text>
        <dbReference type="Rhea" id="RHEA:16233"/>
        <dbReference type="ChEBI" id="CHEBI:11561"/>
        <dbReference type="ChEBI" id="CHEBI:15378"/>
        <dbReference type="ChEBI" id="CHEBI:15980"/>
        <dbReference type="ChEBI" id="CHEBI:57783"/>
        <dbReference type="ChEBI" id="CHEBI:58349"/>
        <dbReference type="EC" id="1.1.1.169"/>
    </reaction>
</comment>
<dbReference type="InterPro" id="IPR050838">
    <property type="entry name" value="Ketopantoate_reductase"/>
</dbReference>
<comment type="function">
    <text evidence="1 11">Catalyzes the NADPH-dependent reduction of ketopantoate into pantoic acid.</text>
</comment>
<comment type="similarity">
    <text evidence="3 11">Belongs to the ketopantoate reductase family.</text>
</comment>
<dbReference type="InterPro" id="IPR008927">
    <property type="entry name" value="6-PGluconate_DH-like_C_sf"/>
</dbReference>
<keyword evidence="8 11" id="KW-0560">Oxidoreductase</keyword>
<dbReference type="GO" id="GO:0050661">
    <property type="term" value="F:NADP binding"/>
    <property type="evidence" value="ECO:0007669"/>
    <property type="project" value="TreeGrafter"/>
</dbReference>
<feature type="domain" description="Ketopantoate reductase C-terminal" evidence="13">
    <location>
        <begin position="180"/>
        <end position="300"/>
    </location>
</feature>
<dbReference type="AlphaFoldDB" id="A0AA89NI77"/>
<dbReference type="SUPFAM" id="SSF51735">
    <property type="entry name" value="NAD(P)-binding Rossmann-fold domains"/>
    <property type="match status" value="1"/>
</dbReference>
<dbReference type="GO" id="GO:0008677">
    <property type="term" value="F:2-dehydropantoate 2-reductase activity"/>
    <property type="evidence" value="ECO:0007669"/>
    <property type="project" value="UniProtKB-EC"/>
</dbReference>
<comment type="caution">
    <text evidence="14">The sequence shown here is derived from an EMBL/GenBank/DDBJ whole genome shotgun (WGS) entry which is preliminary data.</text>
</comment>
<dbReference type="PANTHER" id="PTHR43765">
    <property type="entry name" value="2-DEHYDROPANTOATE 2-REDUCTASE-RELATED"/>
    <property type="match status" value="1"/>
</dbReference>
<gene>
    <name evidence="14" type="ORF">HNR78_000872</name>
</gene>
<dbReference type="PANTHER" id="PTHR43765:SF2">
    <property type="entry name" value="2-DEHYDROPANTOATE 2-REDUCTASE"/>
    <property type="match status" value="1"/>
</dbReference>
<sequence>MMEGEEEIVKIGIVGGGAIGLLIAAYLSNEYEVTVYTRRSAQAQRLMNEGLRFVKRGETKRISLQAMTFTEANINDDLVFITVKQYDIATIINHRNLFDQVKTVVFLQNGMGHIKLLSPLMEKNIIVGIVEHGALKHDDRTVEHTGIGKIVLASLYGTFGQAVNLSAKSISDFPFEFANNWENMLVKKLIVNAAINPLTALLRIKNGDLLKVKPYYEMMKLLFSEFKQVLPIEDEQKAWEHIVSVCQKTAENYSSMLMDISQNRKTEIDAILGYVLEKGKELGITLPLSQFLFYAIKGLEEGGTKNE</sequence>
<name>A0AA89NI77_9BACL</name>
<evidence type="ECO:0000259" key="13">
    <source>
        <dbReference type="Pfam" id="PF08546"/>
    </source>
</evidence>
<protein>
    <recommendedName>
        <fullName evidence="5 11">2-dehydropantoate 2-reductase</fullName>
        <ecNumber evidence="4 11">1.1.1.169</ecNumber>
    </recommendedName>
    <alternativeName>
        <fullName evidence="9 11">Ketopantoate reductase</fullName>
    </alternativeName>
</protein>
<dbReference type="NCBIfam" id="NF005093">
    <property type="entry name" value="PRK06522.2-4"/>
    <property type="match status" value="1"/>
</dbReference>
<dbReference type="InterPro" id="IPR013328">
    <property type="entry name" value="6PGD_dom2"/>
</dbReference>
<evidence type="ECO:0000256" key="4">
    <source>
        <dbReference type="ARBA" id="ARBA00013014"/>
    </source>
</evidence>
<evidence type="ECO:0000256" key="7">
    <source>
        <dbReference type="ARBA" id="ARBA00022857"/>
    </source>
</evidence>
<dbReference type="GO" id="GO:0015940">
    <property type="term" value="P:pantothenate biosynthetic process"/>
    <property type="evidence" value="ECO:0007669"/>
    <property type="project" value="UniProtKB-KW"/>
</dbReference>
<evidence type="ECO:0000256" key="5">
    <source>
        <dbReference type="ARBA" id="ARBA00019465"/>
    </source>
</evidence>
<evidence type="ECO:0000256" key="6">
    <source>
        <dbReference type="ARBA" id="ARBA00022655"/>
    </source>
</evidence>
<proteinExistence type="inferred from homology"/>
<evidence type="ECO:0000256" key="8">
    <source>
        <dbReference type="ARBA" id="ARBA00023002"/>
    </source>
</evidence>
<dbReference type="Pfam" id="PF08546">
    <property type="entry name" value="ApbA_C"/>
    <property type="match status" value="1"/>
</dbReference>
<dbReference type="InterPro" id="IPR036291">
    <property type="entry name" value="NAD(P)-bd_dom_sf"/>
</dbReference>
<evidence type="ECO:0000256" key="11">
    <source>
        <dbReference type="RuleBase" id="RU362068"/>
    </source>
</evidence>
<evidence type="ECO:0000256" key="1">
    <source>
        <dbReference type="ARBA" id="ARBA00002919"/>
    </source>
</evidence>
<evidence type="ECO:0000256" key="9">
    <source>
        <dbReference type="ARBA" id="ARBA00032024"/>
    </source>
</evidence>
<dbReference type="InterPro" id="IPR003710">
    <property type="entry name" value="ApbA"/>
</dbReference>
<dbReference type="Gene3D" id="1.10.1040.10">
    <property type="entry name" value="N-(1-d-carboxylethyl)-l-norvaline Dehydrogenase, domain 2"/>
    <property type="match status" value="1"/>
</dbReference>
<evidence type="ECO:0000256" key="3">
    <source>
        <dbReference type="ARBA" id="ARBA00007870"/>
    </source>
</evidence>
<accession>A0AA89NI77</accession>
<comment type="pathway">
    <text evidence="2 11">Cofactor biosynthesis; (R)-pantothenate biosynthesis; (R)-pantoate from 3-methyl-2-oxobutanoate: step 2/2.</text>
</comment>
<reference evidence="14 15" key="1">
    <citation type="submission" date="2020-08" db="EMBL/GenBank/DDBJ databases">
        <title>Genomic Encyclopedia of Type Strains, Phase IV (KMG-IV): sequencing the most valuable type-strain genomes for metagenomic binning, comparative biology and taxonomic classification.</title>
        <authorList>
            <person name="Goeker M."/>
        </authorList>
    </citation>
    <scope>NUCLEOTIDE SEQUENCE [LARGE SCALE GENOMIC DNA]</scope>
    <source>
        <strain evidence="14 15">DSM 14590</strain>
    </source>
</reference>
<keyword evidence="7 11" id="KW-0521">NADP</keyword>
<feature type="domain" description="Ketopantoate reductase N-terminal" evidence="12">
    <location>
        <begin position="11"/>
        <end position="154"/>
    </location>
</feature>
<dbReference type="GO" id="GO:0005737">
    <property type="term" value="C:cytoplasm"/>
    <property type="evidence" value="ECO:0007669"/>
    <property type="project" value="TreeGrafter"/>
</dbReference>
<evidence type="ECO:0000256" key="2">
    <source>
        <dbReference type="ARBA" id="ARBA00004994"/>
    </source>
</evidence>
<dbReference type="SUPFAM" id="SSF48179">
    <property type="entry name" value="6-phosphogluconate dehydrogenase C-terminal domain-like"/>
    <property type="match status" value="1"/>
</dbReference>
<dbReference type="InterPro" id="IPR013332">
    <property type="entry name" value="KPR_N"/>
</dbReference>
<evidence type="ECO:0000313" key="15">
    <source>
        <dbReference type="Proteomes" id="UP000613002"/>
    </source>
</evidence>
<dbReference type="Proteomes" id="UP000613002">
    <property type="component" value="Unassembled WGS sequence"/>
</dbReference>